<accession>A0A4Y2V9Z3</accession>
<dbReference type="Gene3D" id="3.40.50.1820">
    <property type="entry name" value="alpha/beta hydrolase"/>
    <property type="match status" value="1"/>
</dbReference>
<feature type="compositionally biased region" description="Acidic residues" evidence="5">
    <location>
        <begin position="115"/>
        <end position="129"/>
    </location>
</feature>
<evidence type="ECO:0000256" key="1">
    <source>
        <dbReference type="ARBA" id="ARBA00004613"/>
    </source>
</evidence>
<comment type="similarity">
    <text evidence="2 4">Belongs to the AB hydrolase superfamily. Lipase family.</text>
</comment>
<evidence type="ECO:0000256" key="5">
    <source>
        <dbReference type="SAM" id="MobiDB-lite"/>
    </source>
</evidence>
<evidence type="ECO:0000256" key="2">
    <source>
        <dbReference type="ARBA" id="ARBA00010701"/>
    </source>
</evidence>
<feature type="region of interest" description="Disordered" evidence="5">
    <location>
        <begin position="104"/>
        <end position="130"/>
    </location>
</feature>
<evidence type="ECO:0000313" key="8">
    <source>
        <dbReference type="Proteomes" id="UP000499080"/>
    </source>
</evidence>
<dbReference type="Pfam" id="PF00151">
    <property type="entry name" value="Lipase"/>
    <property type="match status" value="1"/>
</dbReference>
<sequence length="220" mass="24140">MSKSLIKFPFLNYDVEVHVISSHKAELRNLTHVDVEYDNQSALFKKASGLDPAYPLFSTKSILHRLTYTDAAFVDVIHTGIDALGLGIPEPIGHQDFYPNGGYDQPECVANQDSETPEPEETLEEENLDDPLGIDVNVCDHSASVLFYMESVNPAECVFLAVTCDSYEDFQAGACSNGSNLITKMGLPAHPILGLGPTTEFYLRTGASPPYCLEDGYEPE</sequence>
<evidence type="ECO:0000259" key="6">
    <source>
        <dbReference type="Pfam" id="PF00151"/>
    </source>
</evidence>
<dbReference type="InterPro" id="IPR029058">
    <property type="entry name" value="AB_hydrolase_fold"/>
</dbReference>
<dbReference type="OrthoDB" id="199913at2759"/>
<dbReference type="GO" id="GO:0016042">
    <property type="term" value="P:lipid catabolic process"/>
    <property type="evidence" value="ECO:0007669"/>
    <property type="project" value="TreeGrafter"/>
</dbReference>
<evidence type="ECO:0000313" key="7">
    <source>
        <dbReference type="EMBL" id="GBO22089.1"/>
    </source>
</evidence>
<reference evidence="7 8" key="1">
    <citation type="journal article" date="2019" name="Sci. Rep.">
        <title>Orb-weaving spider Araneus ventricosus genome elucidates the spidroin gene catalogue.</title>
        <authorList>
            <person name="Kono N."/>
            <person name="Nakamura H."/>
            <person name="Ohtoshi R."/>
            <person name="Moran D.A.P."/>
            <person name="Shinohara A."/>
            <person name="Yoshida Y."/>
            <person name="Fujiwara M."/>
            <person name="Mori M."/>
            <person name="Tomita M."/>
            <person name="Arakawa K."/>
        </authorList>
    </citation>
    <scope>NUCLEOTIDE SEQUENCE [LARGE SCALE GENOMIC DNA]</scope>
</reference>
<dbReference type="Proteomes" id="UP000499080">
    <property type="component" value="Unassembled WGS sequence"/>
</dbReference>
<protein>
    <submittedName>
        <fullName evidence="7">Lipase member H</fullName>
    </submittedName>
</protein>
<dbReference type="GO" id="GO:0016298">
    <property type="term" value="F:lipase activity"/>
    <property type="evidence" value="ECO:0007669"/>
    <property type="project" value="InterPro"/>
</dbReference>
<dbReference type="InterPro" id="IPR013818">
    <property type="entry name" value="Lipase"/>
</dbReference>
<feature type="domain" description="Lipase" evidence="6">
    <location>
        <begin position="46"/>
        <end position="211"/>
    </location>
</feature>
<evidence type="ECO:0000256" key="4">
    <source>
        <dbReference type="RuleBase" id="RU004262"/>
    </source>
</evidence>
<dbReference type="InterPro" id="IPR000734">
    <property type="entry name" value="TAG_lipase"/>
</dbReference>
<proteinExistence type="inferred from homology"/>
<organism evidence="7 8">
    <name type="scientific">Araneus ventricosus</name>
    <name type="common">Orbweaver spider</name>
    <name type="synonym">Epeira ventricosa</name>
    <dbReference type="NCBI Taxonomy" id="182803"/>
    <lineage>
        <taxon>Eukaryota</taxon>
        <taxon>Metazoa</taxon>
        <taxon>Ecdysozoa</taxon>
        <taxon>Arthropoda</taxon>
        <taxon>Chelicerata</taxon>
        <taxon>Arachnida</taxon>
        <taxon>Araneae</taxon>
        <taxon>Araneomorphae</taxon>
        <taxon>Entelegynae</taxon>
        <taxon>Araneoidea</taxon>
        <taxon>Araneidae</taxon>
        <taxon>Araneus</taxon>
    </lineage>
</organism>
<dbReference type="EMBL" id="BGPR01045224">
    <property type="protein sequence ID" value="GBO22089.1"/>
    <property type="molecule type" value="Genomic_DNA"/>
</dbReference>
<dbReference type="GO" id="GO:0005615">
    <property type="term" value="C:extracellular space"/>
    <property type="evidence" value="ECO:0007669"/>
    <property type="project" value="TreeGrafter"/>
</dbReference>
<keyword evidence="8" id="KW-1185">Reference proteome</keyword>
<comment type="subcellular location">
    <subcellularLocation>
        <location evidence="1">Secreted</location>
    </subcellularLocation>
</comment>
<gene>
    <name evidence="7" type="primary">liph</name>
    <name evidence="7" type="ORF">AVEN_185365_1</name>
</gene>
<evidence type="ECO:0000256" key="3">
    <source>
        <dbReference type="ARBA" id="ARBA00022525"/>
    </source>
</evidence>
<name>A0A4Y2V9Z3_ARAVE</name>
<keyword evidence="3" id="KW-0964">Secreted</keyword>
<dbReference type="AlphaFoldDB" id="A0A4Y2V9Z3"/>
<comment type="caution">
    <text evidence="7">The sequence shown here is derived from an EMBL/GenBank/DDBJ whole genome shotgun (WGS) entry which is preliminary data.</text>
</comment>
<dbReference type="SUPFAM" id="SSF53474">
    <property type="entry name" value="alpha/beta-Hydrolases"/>
    <property type="match status" value="1"/>
</dbReference>
<dbReference type="PANTHER" id="PTHR11610">
    <property type="entry name" value="LIPASE"/>
    <property type="match status" value="1"/>
</dbReference>